<dbReference type="Pfam" id="PF00520">
    <property type="entry name" value="Ion_trans"/>
    <property type="match status" value="1"/>
</dbReference>
<dbReference type="STRING" id="94130.A0A2Z6RAC2"/>
<feature type="transmembrane region" description="Helical" evidence="6">
    <location>
        <begin position="898"/>
        <end position="917"/>
    </location>
</feature>
<organism evidence="8 9">
    <name type="scientific">Rhizophagus clarus</name>
    <dbReference type="NCBI Taxonomy" id="94130"/>
    <lineage>
        <taxon>Eukaryota</taxon>
        <taxon>Fungi</taxon>
        <taxon>Fungi incertae sedis</taxon>
        <taxon>Mucoromycota</taxon>
        <taxon>Glomeromycotina</taxon>
        <taxon>Glomeromycetes</taxon>
        <taxon>Glomerales</taxon>
        <taxon>Glomeraceae</taxon>
        <taxon>Rhizophagus</taxon>
    </lineage>
</organism>
<feature type="transmembrane region" description="Helical" evidence="6">
    <location>
        <begin position="871"/>
        <end position="891"/>
    </location>
</feature>
<dbReference type="InterPro" id="IPR015943">
    <property type="entry name" value="WD40/YVTN_repeat-like_dom_sf"/>
</dbReference>
<keyword evidence="4 6" id="KW-1133">Transmembrane helix</keyword>
<keyword evidence="9" id="KW-1185">Reference proteome</keyword>
<dbReference type="EMBL" id="BEXD01000717">
    <property type="protein sequence ID" value="GBB89666.1"/>
    <property type="molecule type" value="Genomic_DNA"/>
</dbReference>
<sequence>MSDASTIETENNETDEFVIDVNKIGSKKPHDGKHITKIEISPKEEYLVTYSDDDQSIIGWDVKDEDDLKPGLLQVKLDSDEILYHMAVSDDKKLAYINNHEYIGINDMNNINQKIKLDCDDVYNYNYCTFNLKGELILCEIKDNIIFTYSTQTKNNKWNCKRMYKVPEDFNFINITKYNKLYLFSKNSVYEHDLITEKSKRIFKSEEEIKYSSYDKNIRITCNEKLICIRINDKLIIYSIELEIPFATLDINNDVQLHDFMCRFGLIPSSIPLLSGIIKECYWNECLDCLEKKCQLSKEYCLPDKIRITTKYAFGIRDGHIWKIKLEILAKMILNFKIYDENIIEYFDYDSKKKFKTCESLNIHLIIPYMDSIRALFDEISDVTDVKGFGNKIIVPKSTQNLIKWKIEVDDRIIKIKVYDKNSKSSWTRDENINVKQNLLGAKLIDDVDDVDIIVLTTKGLFIYHFNENNKSISLSYFYYMEIDYMDDINKLKYKLSNYKELFSGSTLPLSNDSFKYDNWVSYIKDNKECLLKYGVELLTFAIREHNLDLIEDIYKKCMDYFKEDLRNNWMFLSIITSTMPLLNRYYPDYILKYSSETTLITDSSSYSKEYIKNNNLHLYSFFQYPQVINLSRSIWWCKHNILMSEFGDNHPIMYFALIFIQILIILPILFIYAVIYYMLSTYHFIIHNIKGGIFKHTTTPTIIFMNPYIKFSNYPRDYTWYLELIMPKSSPFVETISKDIYKTWNGETLIDFKWNKYGKYYYTLIWIGYTALLICFTAAATIPQQYIDDNTQKRLLITSSILGFIHLSFEVRQCIHDPNKWIHNIWNLFGKYTNLVAFLLSICTPIYWLKTNNRDIQLLSFTCLFLDIKFLLFFRVFESFGIYFAIIISVGKQIASFLVVLFIIIISFAHTFYILLSPNPNFSFEEYTNNSDPNNPWNIAPSYHQVFDNGSINPDPYMIQLPSGNTNMFVDFGTSIFAMYKFLTGDPSALSNWSYKDDPSLVVLIVAFSLLVVVYLMNLFIGLLNKAIDKDNNKASYLIEKAEILVEIELFYLLPYQRRWHTWFPEVIYYYADVDEIRKKVKEMINEGEWNTNELLELKRDLLDKLHIQHDITLQQILEAIRLKSQDNILKHESHDSALQEILKEIRDSRSNTEQGKKNDNM</sequence>
<dbReference type="GO" id="GO:0098703">
    <property type="term" value="P:calcium ion import across plasma membrane"/>
    <property type="evidence" value="ECO:0007669"/>
    <property type="project" value="TreeGrafter"/>
</dbReference>
<evidence type="ECO:0000256" key="6">
    <source>
        <dbReference type="SAM" id="Phobius"/>
    </source>
</evidence>
<dbReference type="PANTHER" id="PTHR10582">
    <property type="entry name" value="TRANSIENT RECEPTOR POTENTIAL ION CHANNEL PROTEIN"/>
    <property type="match status" value="1"/>
</dbReference>
<evidence type="ECO:0000259" key="7">
    <source>
        <dbReference type="Pfam" id="PF00520"/>
    </source>
</evidence>
<dbReference type="Gene3D" id="1.10.287.70">
    <property type="match status" value="1"/>
</dbReference>
<feature type="transmembrane region" description="Helical" evidence="6">
    <location>
        <begin position="833"/>
        <end position="851"/>
    </location>
</feature>
<dbReference type="SUPFAM" id="SSF82171">
    <property type="entry name" value="DPP6 N-terminal domain-like"/>
    <property type="match status" value="1"/>
</dbReference>
<gene>
    <name evidence="8" type="ORF">RclHR1_16430003</name>
</gene>
<reference evidence="8 9" key="1">
    <citation type="submission" date="2017-11" db="EMBL/GenBank/DDBJ databases">
        <title>The genome of Rhizophagus clarus HR1 reveals common genetic basis of auxotrophy among arbuscular mycorrhizal fungi.</title>
        <authorList>
            <person name="Kobayashi Y."/>
        </authorList>
    </citation>
    <scope>NUCLEOTIDE SEQUENCE [LARGE SCALE GENOMIC DNA]</scope>
    <source>
        <strain evidence="8 9">HR1</strain>
    </source>
</reference>
<feature type="domain" description="Ion transport" evidence="7">
    <location>
        <begin position="770"/>
        <end position="1035"/>
    </location>
</feature>
<evidence type="ECO:0000313" key="8">
    <source>
        <dbReference type="EMBL" id="GBB89666.1"/>
    </source>
</evidence>
<dbReference type="Proteomes" id="UP000247702">
    <property type="component" value="Unassembled WGS sequence"/>
</dbReference>
<dbReference type="InterPro" id="IPR024862">
    <property type="entry name" value="TRPV"/>
</dbReference>
<dbReference type="Gene3D" id="2.130.10.10">
    <property type="entry name" value="YVTN repeat-like/Quinoprotein amine dehydrogenase"/>
    <property type="match status" value="1"/>
</dbReference>
<keyword evidence="2 6" id="KW-0812">Transmembrane</keyword>
<keyword evidence="3" id="KW-0677">Repeat</keyword>
<evidence type="ECO:0000256" key="2">
    <source>
        <dbReference type="ARBA" id="ARBA00022692"/>
    </source>
</evidence>
<evidence type="ECO:0000256" key="4">
    <source>
        <dbReference type="ARBA" id="ARBA00022989"/>
    </source>
</evidence>
<dbReference type="PANTHER" id="PTHR10582:SF2">
    <property type="entry name" value="INACTIVE"/>
    <property type="match status" value="1"/>
</dbReference>
<feature type="transmembrane region" description="Helical" evidence="6">
    <location>
        <begin position="795"/>
        <end position="812"/>
    </location>
</feature>
<evidence type="ECO:0000256" key="1">
    <source>
        <dbReference type="ARBA" id="ARBA00004141"/>
    </source>
</evidence>
<accession>A0A2Z6RAC2</accession>
<dbReference type="GO" id="GO:0005886">
    <property type="term" value="C:plasma membrane"/>
    <property type="evidence" value="ECO:0007669"/>
    <property type="project" value="TreeGrafter"/>
</dbReference>
<dbReference type="InterPro" id="IPR005821">
    <property type="entry name" value="Ion_trans_dom"/>
</dbReference>
<dbReference type="GO" id="GO:0005216">
    <property type="term" value="F:monoatomic ion channel activity"/>
    <property type="evidence" value="ECO:0007669"/>
    <property type="project" value="InterPro"/>
</dbReference>
<evidence type="ECO:0000256" key="3">
    <source>
        <dbReference type="ARBA" id="ARBA00022737"/>
    </source>
</evidence>
<proteinExistence type="predicted"/>
<dbReference type="AlphaFoldDB" id="A0A2Z6RAC2"/>
<protein>
    <recommendedName>
        <fullName evidence="7">Ion transport domain-containing protein</fullName>
    </recommendedName>
</protein>
<feature type="transmembrane region" description="Helical" evidence="6">
    <location>
        <begin position="761"/>
        <end position="783"/>
    </location>
</feature>
<comment type="caution">
    <text evidence="8">The sequence shown here is derived from an EMBL/GenBank/DDBJ whole genome shotgun (WGS) entry which is preliminary data.</text>
</comment>
<comment type="subcellular location">
    <subcellularLocation>
        <location evidence="1">Membrane</location>
        <topology evidence="1">Multi-pass membrane protein</topology>
    </subcellularLocation>
</comment>
<name>A0A2Z6RAC2_9GLOM</name>
<keyword evidence="5 6" id="KW-0472">Membrane</keyword>
<feature type="transmembrane region" description="Helical" evidence="6">
    <location>
        <begin position="653"/>
        <end position="680"/>
    </location>
</feature>
<evidence type="ECO:0000256" key="5">
    <source>
        <dbReference type="ARBA" id="ARBA00023136"/>
    </source>
</evidence>
<feature type="transmembrane region" description="Helical" evidence="6">
    <location>
        <begin position="1002"/>
        <end position="1025"/>
    </location>
</feature>
<evidence type="ECO:0000313" key="9">
    <source>
        <dbReference type="Proteomes" id="UP000247702"/>
    </source>
</evidence>